<dbReference type="Pfam" id="PF22505">
    <property type="entry name" value="RNase_J_b_CASP"/>
    <property type="match status" value="1"/>
</dbReference>
<dbReference type="Pfam" id="PF17770">
    <property type="entry name" value="RNase_J_C"/>
    <property type="match status" value="1"/>
</dbReference>
<evidence type="ECO:0000313" key="8">
    <source>
        <dbReference type="EMBL" id="MBR0651894.1"/>
    </source>
</evidence>
<evidence type="ECO:0000259" key="7">
    <source>
        <dbReference type="SMART" id="SM00849"/>
    </source>
</evidence>
<dbReference type="Gene3D" id="3.60.15.10">
    <property type="entry name" value="Ribonuclease Z/Hydroxyacylglutathione hydrolase-like"/>
    <property type="match status" value="1"/>
</dbReference>
<evidence type="ECO:0000256" key="4">
    <source>
        <dbReference type="ARBA" id="ARBA00022833"/>
    </source>
</evidence>
<dbReference type="InterPro" id="IPR036866">
    <property type="entry name" value="RibonucZ/Hydroxyglut_hydro"/>
</dbReference>
<comment type="caution">
    <text evidence="8">The sequence shown here is derived from an EMBL/GenBank/DDBJ whole genome shotgun (WGS) entry which is preliminary data.</text>
</comment>
<dbReference type="CDD" id="cd07714">
    <property type="entry name" value="RNaseJ_MBL-fold"/>
    <property type="match status" value="1"/>
</dbReference>
<feature type="domain" description="Metallo-beta-lactamase" evidence="7">
    <location>
        <begin position="20"/>
        <end position="222"/>
    </location>
</feature>
<accession>A0ABS5ELJ1</accession>
<dbReference type="InterPro" id="IPR042173">
    <property type="entry name" value="RNase_J_2"/>
</dbReference>
<dbReference type="Pfam" id="PF07521">
    <property type="entry name" value="RMMBL"/>
    <property type="match status" value="1"/>
</dbReference>
<gene>
    <name evidence="8" type="ORF">GXW78_19655</name>
</gene>
<dbReference type="SUPFAM" id="SSF56281">
    <property type="entry name" value="Metallo-hydrolase/oxidoreductase"/>
    <property type="match status" value="1"/>
</dbReference>
<dbReference type="InterPro" id="IPR001279">
    <property type="entry name" value="Metallo-B-lactamas"/>
</dbReference>
<keyword evidence="6" id="KW-0694">RNA-binding</keyword>
<reference evidence="9" key="1">
    <citation type="journal article" date="2021" name="Syst. Appl. Microbiol.">
        <title>Roseomonas hellenica sp. nov., isolated from roots of wild-growing Alkanna tinctoria.</title>
        <authorList>
            <person name="Rat A."/>
            <person name="Naranjo H.D."/>
            <person name="Lebbe L."/>
            <person name="Cnockaert M."/>
            <person name="Krigas N."/>
            <person name="Grigoriadou K."/>
            <person name="Maloupa E."/>
            <person name="Willems A."/>
        </authorList>
    </citation>
    <scope>NUCLEOTIDE SEQUENCE [LARGE SCALE GENOMIC DNA]</scope>
    <source>
        <strain evidence="9">LMG 31159</strain>
    </source>
</reference>
<dbReference type="Gene3D" id="3.10.20.580">
    <property type="match status" value="1"/>
</dbReference>
<dbReference type="SMART" id="SM00849">
    <property type="entry name" value="Lactamase_B"/>
    <property type="match status" value="1"/>
</dbReference>
<dbReference type="PANTHER" id="PTHR43694:SF1">
    <property type="entry name" value="RIBONUCLEASE J"/>
    <property type="match status" value="1"/>
</dbReference>
<keyword evidence="1" id="KW-0540">Nuclease</keyword>
<organism evidence="8 9">
    <name type="scientific">Neoroseomonas terrae</name>
    <dbReference type="NCBI Taxonomy" id="424799"/>
    <lineage>
        <taxon>Bacteria</taxon>
        <taxon>Pseudomonadati</taxon>
        <taxon>Pseudomonadota</taxon>
        <taxon>Alphaproteobacteria</taxon>
        <taxon>Acetobacterales</taxon>
        <taxon>Acetobacteraceae</taxon>
        <taxon>Neoroseomonas</taxon>
    </lineage>
</organism>
<name>A0ABS5ELJ1_9PROT</name>
<evidence type="ECO:0000256" key="6">
    <source>
        <dbReference type="ARBA" id="ARBA00022884"/>
    </source>
</evidence>
<dbReference type="Pfam" id="PF12706">
    <property type="entry name" value="Lactamase_B_2"/>
    <property type="match status" value="1"/>
</dbReference>
<keyword evidence="3" id="KW-0378">Hydrolase</keyword>
<dbReference type="RefSeq" id="WP_211870610.1">
    <property type="nucleotide sequence ID" value="NZ_JAAEDI010000022.1"/>
</dbReference>
<keyword evidence="4" id="KW-0862">Zinc</keyword>
<dbReference type="Proteomes" id="UP000698752">
    <property type="component" value="Unassembled WGS sequence"/>
</dbReference>
<proteinExistence type="predicted"/>
<dbReference type="InterPro" id="IPR011108">
    <property type="entry name" value="RMMBL"/>
</dbReference>
<keyword evidence="2" id="KW-0479">Metal-binding</keyword>
<keyword evidence="5" id="KW-0269">Exonuclease</keyword>
<evidence type="ECO:0000256" key="3">
    <source>
        <dbReference type="ARBA" id="ARBA00022801"/>
    </source>
</evidence>
<dbReference type="InterPro" id="IPR055132">
    <property type="entry name" value="RNase_J_b_CASP"/>
</dbReference>
<evidence type="ECO:0000256" key="2">
    <source>
        <dbReference type="ARBA" id="ARBA00022723"/>
    </source>
</evidence>
<sequence length="548" mass="59531">MNAATGDLAFLPLGGTGEIGMNLNVYRCDDALLAVDCGLGFAGHDNPEVDVMVPDPAWLAERRDRLLGLVITHAHEDHIGAVVHLWRQFRCRIFATPFAAAVLTRKLTEAGMLQEVPLEVTLPRTRFRLGPFDCEFLPVTHSIPEAQALVLRTRHGTVLHTGDWKLDPDPLIGPRTDEDAFAKLGEEGVLAMVCDSTNAMVEGHSGSESEVRRNLAALIRGMSGRVAVTGFASNVARLESIALAGKAAGRQVALFGRSLRNIETAARDCGYLKSIPPFVPQEDAGYIPDEELLLICTGSQGEPRSAMAKIAEDTHPDIALGEGDTVIFSSRRIPGNEQAIQRVQDGLARRGCKVMTDEDHMVHVSGHPARDELKRLYALVKPRYAVPVHGEWRHMQEHGALARDGGATPFLIEDGDVLRLSGNRPEVVEGVPTGRLAVDGDRLLPIDGALIAARRRMMFNGMVVASLAVDAQGRVLGEPQISAPGLFEPGDAEPAIVAAEFRRALADLPAALKREDDQLREAARSVLRKAVGKRLRKRPMVEVHLLRV</sequence>
<keyword evidence="9" id="KW-1185">Reference proteome</keyword>
<dbReference type="PANTHER" id="PTHR43694">
    <property type="entry name" value="RIBONUCLEASE J"/>
    <property type="match status" value="1"/>
</dbReference>
<evidence type="ECO:0000313" key="9">
    <source>
        <dbReference type="Proteomes" id="UP000698752"/>
    </source>
</evidence>
<dbReference type="Gene3D" id="3.40.50.10710">
    <property type="entry name" value="Metallo-hydrolase/oxidoreductase"/>
    <property type="match status" value="1"/>
</dbReference>
<protein>
    <submittedName>
        <fullName evidence="8">Ribonuclease J</fullName>
    </submittedName>
</protein>
<dbReference type="EMBL" id="JAAEDI010000022">
    <property type="protein sequence ID" value="MBR0651894.1"/>
    <property type="molecule type" value="Genomic_DNA"/>
</dbReference>
<evidence type="ECO:0000256" key="1">
    <source>
        <dbReference type="ARBA" id="ARBA00022722"/>
    </source>
</evidence>
<dbReference type="InterPro" id="IPR041636">
    <property type="entry name" value="RNase_J_C"/>
</dbReference>
<evidence type="ECO:0000256" key="5">
    <source>
        <dbReference type="ARBA" id="ARBA00022839"/>
    </source>
</evidence>